<accession>A0A1A6A5H4</accession>
<dbReference type="EMBL" id="CP144534">
    <property type="protein sequence ID" value="WWC61791.1"/>
    <property type="molecule type" value="Genomic_DNA"/>
</dbReference>
<reference evidence="3" key="2">
    <citation type="submission" date="2013-07" db="EMBL/GenBank/DDBJ databases">
        <authorList>
            <consortium name="The Broad Institute Genome Sequencing Platform"/>
            <person name="Cuomo C."/>
            <person name="Litvintseva A."/>
            <person name="Chen Y."/>
            <person name="Heitman J."/>
            <person name="Sun S."/>
            <person name="Springer D."/>
            <person name="Dromer F."/>
            <person name="Young S.K."/>
            <person name="Zeng Q."/>
            <person name="Gargeya S."/>
            <person name="Fitzgerald M."/>
            <person name="Abouelleil A."/>
            <person name="Alvarado L."/>
            <person name="Berlin A.M."/>
            <person name="Chapman S.B."/>
            <person name="Dewar J."/>
            <person name="Goldberg J."/>
            <person name="Griggs A."/>
            <person name="Gujja S."/>
            <person name="Hansen M."/>
            <person name="Howarth C."/>
            <person name="Imamovic A."/>
            <person name="Larimer J."/>
            <person name="McCowan C."/>
            <person name="Murphy C."/>
            <person name="Pearson M."/>
            <person name="Priest M."/>
            <person name="Roberts A."/>
            <person name="Saif S."/>
            <person name="Shea T."/>
            <person name="Sykes S."/>
            <person name="Wortman J."/>
            <person name="Nusbaum C."/>
            <person name="Birren B."/>
        </authorList>
    </citation>
    <scope>NUCLEOTIDE SEQUENCE</scope>
    <source>
        <strain evidence="3">CBS 10117</strain>
    </source>
</reference>
<dbReference type="Proteomes" id="UP000078595">
    <property type="component" value="Chromosome 5"/>
</dbReference>
<evidence type="ECO:0000313" key="3">
    <source>
        <dbReference type="EMBL" id="WWC61791.1"/>
    </source>
</evidence>
<keyword evidence="1" id="KW-0732">Signal</keyword>
<evidence type="ECO:0000256" key="1">
    <source>
        <dbReference type="SAM" id="SignalP"/>
    </source>
</evidence>
<dbReference type="RefSeq" id="XP_018263154.1">
    <property type="nucleotide sequence ID" value="XM_018407943.1"/>
</dbReference>
<evidence type="ECO:0000313" key="4">
    <source>
        <dbReference type="Proteomes" id="UP000078595"/>
    </source>
</evidence>
<dbReference type="AlphaFoldDB" id="A0A1A6A5H4"/>
<dbReference type="OrthoDB" id="3928438at2759"/>
<reference evidence="3" key="3">
    <citation type="submission" date="2024-02" db="EMBL/GenBank/DDBJ databases">
        <title>Comparative genomics of Cryptococcus and Kwoniella reveals pathogenesis evolution and contrasting modes of karyotype evolution via chromosome fusion or intercentromeric recombination.</title>
        <authorList>
            <person name="Coelho M.A."/>
            <person name="David-Palma M."/>
            <person name="Shea T."/>
            <person name="Bowers K."/>
            <person name="McGinley-Smith S."/>
            <person name="Mohammad A.W."/>
            <person name="Gnirke A."/>
            <person name="Yurkov A.M."/>
            <person name="Nowrousian M."/>
            <person name="Sun S."/>
            <person name="Cuomo C.A."/>
            <person name="Heitman J."/>
        </authorList>
    </citation>
    <scope>NUCLEOTIDE SEQUENCE</scope>
    <source>
        <strain evidence="3">CBS 10117</strain>
    </source>
</reference>
<dbReference type="VEuPathDB" id="FungiDB:I303_04647"/>
<dbReference type="EMBL" id="KI894031">
    <property type="protein sequence ID" value="OBR85312.1"/>
    <property type="molecule type" value="Genomic_DNA"/>
</dbReference>
<sequence length="221" mass="24482">MRQGSLILLIFISFLTLVLGQYADLVLPSEKPIALQIDAYSNANAQETHHFIAKTTNELIIVQIKFSDGRVGISGIFSLTPGLEKLLDQVQRQIIQTTLDAKLPGPTNDYVTSLESVQKYRYDPAKSPDDGLKCRSCPTCVPKLTVTDTDVDVEPEDGEDFLEVLDEEQGQGHDVSFRIQHLEKKASRCGQFCSRGANCITIGCTRCYYTGGLCAWQKSCQ</sequence>
<feature type="signal peptide" evidence="1">
    <location>
        <begin position="1"/>
        <end position="20"/>
    </location>
</feature>
<evidence type="ECO:0000313" key="2">
    <source>
        <dbReference type="EMBL" id="OBR85312.1"/>
    </source>
</evidence>
<protein>
    <submittedName>
        <fullName evidence="2">Uncharacterized protein</fullName>
    </submittedName>
</protein>
<dbReference type="KEGG" id="kdj:28968346"/>
<dbReference type="GeneID" id="28968346"/>
<name>A0A1A6A5H4_9TREE</name>
<organism evidence="2">
    <name type="scientific">Kwoniella dejecticola CBS 10117</name>
    <dbReference type="NCBI Taxonomy" id="1296121"/>
    <lineage>
        <taxon>Eukaryota</taxon>
        <taxon>Fungi</taxon>
        <taxon>Dikarya</taxon>
        <taxon>Basidiomycota</taxon>
        <taxon>Agaricomycotina</taxon>
        <taxon>Tremellomycetes</taxon>
        <taxon>Tremellales</taxon>
        <taxon>Cryptococcaceae</taxon>
        <taxon>Kwoniella</taxon>
    </lineage>
</organism>
<reference evidence="2" key="1">
    <citation type="submission" date="2013-07" db="EMBL/GenBank/DDBJ databases">
        <title>The Genome Sequence of Cryptococcus dejecticola CBS10117.</title>
        <authorList>
            <consortium name="The Broad Institute Genome Sequencing Platform"/>
            <person name="Cuomo C."/>
            <person name="Litvintseva A."/>
            <person name="Chen Y."/>
            <person name="Heitman J."/>
            <person name="Sun S."/>
            <person name="Springer D."/>
            <person name="Dromer F."/>
            <person name="Young S.K."/>
            <person name="Zeng Q."/>
            <person name="Gargeya S."/>
            <person name="Fitzgerald M."/>
            <person name="Abouelleil A."/>
            <person name="Alvarado L."/>
            <person name="Berlin A.M."/>
            <person name="Chapman S.B."/>
            <person name="Dewar J."/>
            <person name="Goldberg J."/>
            <person name="Griggs A."/>
            <person name="Gujja S."/>
            <person name="Hansen M."/>
            <person name="Howarth C."/>
            <person name="Imamovic A."/>
            <person name="Larimer J."/>
            <person name="McCowan C."/>
            <person name="Murphy C."/>
            <person name="Pearson M."/>
            <person name="Priest M."/>
            <person name="Roberts A."/>
            <person name="Saif S."/>
            <person name="Shea T."/>
            <person name="Sykes S."/>
            <person name="Wortman J."/>
            <person name="Nusbaum C."/>
            <person name="Birren B."/>
        </authorList>
    </citation>
    <scope>NUCLEOTIDE SEQUENCE [LARGE SCALE GENOMIC DNA]</scope>
    <source>
        <strain evidence="2">CBS 10117</strain>
    </source>
</reference>
<feature type="chain" id="PRO_5008342119" evidence="1">
    <location>
        <begin position="21"/>
        <end position="221"/>
    </location>
</feature>
<keyword evidence="4" id="KW-1185">Reference proteome</keyword>
<proteinExistence type="predicted"/>
<gene>
    <name evidence="2" type="ORF">I303_04647</name>
    <name evidence="3" type="ORF">I303_104376</name>
</gene>